<reference evidence="1" key="1">
    <citation type="submission" date="2014-11" db="EMBL/GenBank/DDBJ databases">
        <authorList>
            <person name="Amaro Gonzalez C."/>
        </authorList>
    </citation>
    <scope>NUCLEOTIDE SEQUENCE</scope>
</reference>
<name>A0A0E9RNV1_ANGAN</name>
<sequence>MAKDAIQNKSKVFVWPSLFKNITQCGLMVSNLSSQ</sequence>
<reference evidence="1" key="2">
    <citation type="journal article" date="2015" name="Fish Shellfish Immunol.">
        <title>Early steps in the European eel (Anguilla anguilla)-Vibrio vulnificus interaction in the gills: Role of the RtxA13 toxin.</title>
        <authorList>
            <person name="Callol A."/>
            <person name="Pajuelo D."/>
            <person name="Ebbesson L."/>
            <person name="Teles M."/>
            <person name="MacKenzie S."/>
            <person name="Amaro C."/>
        </authorList>
    </citation>
    <scope>NUCLEOTIDE SEQUENCE</scope>
</reference>
<proteinExistence type="predicted"/>
<accession>A0A0E9RNV1</accession>
<evidence type="ECO:0000313" key="1">
    <source>
        <dbReference type="EMBL" id="JAH30105.1"/>
    </source>
</evidence>
<dbReference type="AlphaFoldDB" id="A0A0E9RNV1"/>
<organism evidence="1">
    <name type="scientific">Anguilla anguilla</name>
    <name type="common">European freshwater eel</name>
    <name type="synonym">Muraena anguilla</name>
    <dbReference type="NCBI Taxonomy" id="7936"/>
    <lineage>
        <taxon>Eukaryota</taxon>
        <taxon>Metazoa</taxon>
        <taxon>Chordata</taxon>
        <taxon>Craniata</taxon>
        <taxon>Vertebrata</taxon>
        <taxon>Euteleostomi</taxon>
        <taxon>Actinopterygii</taxon>
        <taxon>Neopterygii</taxon>
        <taxon>Teleostei</taxon>
        <taxon>Anguilliformes</taxon>
        <taxon>Anguillidae</taxon>
        <taxon>Anguilla</taxon>
    </lineage>
</organism>
<dbReference type="EMBL" id="GBXM01078472">
    <property type="protein sequence ID" value="JAH30105.1"/>
    <property type="molecule type" value="Transcribed_RNA"/>
</dbReference>
<protein>
    <submittedName>
        <fullName evidence="1">Uncharacterized protein</fullName>
    </submittedName>
</protein>